<sequence length="200" mass="21178">MKLGHFFLAGLIGLTAGSAHADKLGIGTTCFGLETFVPPVIAGTPMEKQVSCGNFSEGPKSEWNRTLVAEGGPSSRVTLTIVRSTFPVAAWGDLSQNAKAATQNEQVIATLKQAAGADPKSVAPMIATLENTRYFTVARQYDSMVMWDKEKSRATLSIYISATAMVQAEYPAASPDEAIAIAKDLYQKGAMAGLASFVPK</sequence>
<accession>A0ABQ5XHV6</accession>
<dbReference type="RefSeq" id="WP_284334196.1">
    <property type="nucleotide sequence ID" value="NZ_BSOA01000050.1"/>
</dbReference>
<reference evidence="3" key="1">
    <citation type="journal article" date="2019" name="Int. J. Syst. Evol. Microbiol.">
        <title>The Global Catalogue of Microorganisms (GCM) 10K type strain sequencing project: providing services to taxonomists for standard genome sequencing and annotation.</title>
        <authorList>
            <consortium name="The Broad Institute Genomics Platform"/>
            <consortium name="The Broad Institute Genome Sequencing Center for Infectious Disease"/>
            <person name="Wu L."/>
            <person name="Ma J."/>
        </authorList>
    </citation>
    <scope>NUCLEOTIDE SEQUENCE [LARGE SCALE GENOMIC DNA]</scope>
    <source>
        <strain evidence="3">NBRC 111981</strain>
    </source>
</reference>
<organism evidence="2 3">
    <name type="scientific">Dyella flagellata</name>
    <dbReference type="NCBI Taxonomy" id="1867833"/>
    <lineage>
        <taxon>Bacteria</taxon>
        <taxon>Pseudomonadati</taxon>
        <taxon>Pseudomonadota</taxon>
        <taxon>Gammaproteobacteria</taxon>
        <taxon>Lysobacterales</taxon>
        <taxon>Rhodanobacteraceae</taxon>
        <taxon>Dyella</taxon>
    </lineage>
</organism>
<gene>
    <name evidence="2" type="ORF">GCM10007898_43570</name>
</gene>
<evidence type="ECO:0000256" key="1">
    <source>
        <dbReference type="SAM" id="SignalP"/>
    </source>
</evidence>
<dbReference type="Proteomes" id="UP001156627">
    <property type="component" value="Unassembled WGS sequence"/>
</dbReference>
<protein>
    <submittedName>
        <fullName evidence="2">Uncharacterized protein</fullName>
    </submittedName>
</protein>
<dbReference type="EMBL" id="BSOA01000050">
    <property type="protein sequence ID" value="GLQ90781.1"/>
    <property type="molecule type" value="Genomic_DNA"/>
</dbReference>
<name>A0ABQ5XHV6_9GAMM</name>
<keyword evidence="1" id="KW-0732">Signal</keyword>
<feature type="signal peptide" evidence="1">
    <location>
        <begin position="1"/>
        <end position="21"/>
    </location>
</feature>
<evidence type="ECO:0000313" key="2">
    <source>
        <dbReference type="EMBL" id="GLQ90781.1"/>
    </source>
</evidence>
<feature type="chain" id="PRO_5045277348" evidence="1">
    <location>
        <begin position="22"/>
        <end position="200"/>
    </location>
</feature>
<proteinExistence type="predicted"/>
<comment type="caution">
    <text evidence="2">The sequence shown here is derived from an EMBL/GenBank/DDBJ whole genome shotgun (WGS) entry which is preliminary data.</text>
</comment>
<evidence type="ECO:0000313" key="3">
    <source>
        <dbReference type="Proteomes" id="UP001156627"/>
    </source>
</evidence>
<keyword evidence="3" id="KW-1185">Reference proteome</keyword>